<evidence type="ECO:0000313" key="12">
    <source>
        <dbReference type="EMBL" id="KAF7134471.1"/>
    </source>
</evidence>
<dbReference type="PANTHER" id="PTHR46136">
    <property type="entry name" value="TRANSCRIPTION FACTOR GTE8"/>
    <property type="match status" value="1"/>
</dbReference>
<dbReference type="CDD" id="cd05506">
    <property type="entry name" value="Bromo_plant1"/>
    <property type="match status" value="1"/>
</dbReference>
<evidence type="ECO:0000256" key="1">
    <source>
        <dbReference type="ARBA" id="ARBA00004123"/>
    </source>
</evidence>
<feature type="compositionally biased region" description="Polar residues" evidence="9">
    <location>
        <begin position="161"/>
        <end position="171"/>
    </location>
</feature>
<protein>
    <submittedName>
        <fullName evidence="12">Uncharacterized protein</fullName>
    </submittedName>
</protein>
<evidence type="ECO:0000259" key="11">
    <source>
        <dbReference type="PROSITE" id="PS51525"/>
    </source>
</evidence>
<dbReference type="InterPro" id="IPR001487">
    <property type="entry name" value="Bromodomain"/>
</dbReference>
<reference evidence="12" key="1">
    <citation type="submission" date="2019-11" db="EMBL/GenBank/DDBJ databases">
        <authorList>
            <person name="Liu Y."/>
            <person name="Hou J."/>
            <person name="Li T.-Q."/>
            <person name="Guan C.-H."/>
            <person name="Wu X."/>
            <person name="Wu H.-Z."/>
            <person name="Ling F."/>
            <person name="Zhang R."/>
            <person name="Shi X.-G."/>
            <person name="Ren J.-P."/>
            <person name="Chen E.-F."/>
            <person name="Sun J.-M."/>
        </authorList>
    </citation>
    <scope>NUCLEOTIDE SEQUENCE</scope>
    <source>
        <strain evidence="12">Adult_tree_wgs_1</strain>
        <tissue evidence="12">Leaves</tissue>
    </source>
</reference>
<sequence>MAPTIPIEYIGQRESKSFSHRGSVMMGKTRKFSKGHSSGFVPDYRHAVETMAESEGFGSSGRVDTEMTASEDSYAPNKRKCISLNVSTHDQFGVPLQVLLLSKMSYAERKDLEMRLKRELEQVRLLQTKIASVNSNFVVLSPSSDIRSCSDGQKRPPLESFQRSVDVSTSQGKKRGPPSRNGPRGKRPTVAGRFGSVKQSVPPSTSNAMLMKQCDNLLNRLMSHQHGWVFNTPVDVVKLNIPDYFNVIKHPMDLGTVKSKLMSGEYLSPLDFAADVRLTFSNGMTYNPRGNDVHFMAETLSKYFEVRWKPIEKKVPVIADAPVHSTSSLDIETETPHVMPPFKSKNIALVDNIIKQQEPVKRVMTVAEKHKLSTELEAQLADLPDNIIEFLKKQSYSANQTDEEEIEIDIDALSDDTLFILRKLLDDYLLEKQKKQGRAEPCEMELLDESGFSNSSAQQCKGDFLSHMLLAALADWICNDPADEDVDIGGNDPPISSYPPVEIEKDTALKNTKRSSSSSSSSRSGSSSSGLGFHWDRGFTPELQLYKLNIDASKGQLSLLSVFPNIDQCIQLPVHSILPIDSDSGSSDSESDGARISVPTKEKLGGSGANTEKERDQLVDSDNGNNLLNGSNEVGALNSQDKATAIVDEGHQEGENTPLGRQVSPDKLYRAALLRSRFADTIIKAQEKALEKVGWVKNRIRRNCGSRGRSLKGVEKKVGKSARRWNFSYMPDCYENLNIPVEKARLLAEAKAAEEARRKAEVEAEAEAKRKREQEREAARLALQKPNVSEFFFSCYLQMEKTVEINENCRFMEDLEMLSAAPAEQLQSLVDDAATPDLSQDGLGSFKFQGSSNPLEQLGLYMKADDDDEEEGEPQSAPDAVVSDVAKDAEEGEID</sequence>
<evidence type="ECO:0000256" key="7">
    <source>
        <dbReference type="PROSITE-ProRule" id="PRU00035"/>
    </source>
</evidence>
<keyword evidence="3 8" id="KW-0175">Coiled coil</keyword>
<feature type="domain" description="NET" evidence="11">
    <location>
        <begin position="354"/>
        <end position="436"/>
    </location>
</feature>
<evidence type="ECO:0000256" key="9">
    <source>
        <dbReference type="SAM" id="MobiDB-lite"/>
    </source>
</evidence>
<feature type="compositionally biased region" description="Low complexity" evidence="9">
    <location>
        <begin position="514"/>
        <end position="530"/>
    </location>
</feature>
<dbReference type="GO" id="GO:0005634">
    <property type="term" value="C:nucleus"/>
    <property type="evidence" value="ECO:0007669"/>
    <property type="project" value="UniProtKB-SubCell"/>
</dbReference>
<keyword evidence="2" id="KW-0805">Transcription regulation</keyword>
<dbReference type="SMART" id="SM00297">
    <property type="entry name" value="BROMO"/>
    <property type="match status" value="1"/>
</dbReference>
<dbReference type="OrthoDB" id="21449at2759"/>
<evidence type="ECO:0000256" key="6">
    <source>
        <dbReference type="ARBA" id="ARBA00023242"/>
    </source>
</evidence>
<feature type="compositionally biased region" description="Basic residues" evidence="9">
    <location>
        <begin position="172"/>
        <end position="187"/>
    </location>
</feature>
<evidence type="ECO:0000256" key="5">
    <source>
        <dbReference type="ARBA" id="ARBA00023163"/>
    </source>
</evidence>
<accession>A0A834LG80</accession>
<dbReference type="PROSITE" id="PS50014">
    <property type="entry name" value="BROMODOMAIN_2"/>
    <property type="match status" value="1"/>
</dbReference>
<dbReference type="InterPro" id="IPR037377">
    <property type="entry name" value="GTE_bromo"/>
</dbReference>
<keyword evidence="5" id="KW-0804">Transcription</keyword>
<keyword evidence="13" id="KW-1185">Reference proteome</keyword>
<keyword evidence="6" id="KW-0539">Nucleus</keyword>
<proteinExistence type="predicted"/>
<feature type="region of interest" description="Disordered" evidence="9">
    <location>
        <begin position="509"/>
        <end position="531"/>
    </location>
</feature>
<dbReference type="Proteomes" id="UP000626092">
    <property type="component" value="Unassembled WGS sequence"/>
</dbReference>
<keyword evidence="4 7" id="KW-0103">Bromodomain</keyword>
<evidence type="ECO:0000256" key="3">
    <source>
        <dbReference type="ARBA" id="ARBA00023054"/>
    </source>
</evidence>
<feature type="region of interest" description="Disordered" evidence="9">
    <location>
        <begin position="841"/>
        <end position="895"/>
    </location>
</feature>
<dbReference type="Gene3D" id="1.20.1270.220">
    <property type="match status" value="1"/>
</dbReference>
<evidence type="ECO:0000259" key="10">
    <source>
        <dbReference type="PROSITE" id="PS50014"/>
    </source>
</evidence>
<dbReference type="Gene3D" id="1.20.920.10">
    <property type="entry name" value="Bromodomain-like"/>
    <property type="match status" value="1"/>
</dbReference>
<feature type="compositionally biased region" description="Polar residues" evidence="9">
    <location>
        <begin position="197"/>
        <end position="207"/>
    </location>
</feature>
<name>A0A834LG80_RHOSS</name>
<dbReference type="AlphaFoldDB" id="A0A834LG80"/>
<feature type="compositionally biased region" description="Low complexity" evidence="9">
    <location>
        <begin position="620"/>
        <end position="632"/>
    </location>
</feature>
<dbReference type="PROSITE" id="PS51525">
    <property type="entry name" value="NET"/>
    <property type="match status" value="1"/>
</dbReference>
<comment type="caution">
    <text evidence="12">The sequence shown here is derived from an EMBL/GenBank/DDBJ whole genome shotgun (WGS) entry which is preliminary data.</text>
</comment>
<gene>
    <name evidence="12" type="ORF">RHSIM_Rhsim08G0186400</name>
</gene>
<feature type="region of interest" description="Disordered" evidence="9">
    <location>
        <begin position="581"/>
        <end position="634"/>
    </location>
</feature>
<comment type="subcellular location">
    <subcellularLocation>
        <location evidence="1">Nucleus</location>
    </subcellularLocation>
</comment>
<dbReference type="Pfam" id="PF00439">
    <property type="entry name" value="Bromodomain"/>
    <property type="match status" value="1"/>
</dbReference>
<evidence type="ECO:0000256" key="2">
    <source>
        <dbReference type="ARBA" id="ARBA00023015"/>
    </source>
</evidence>
<dbReference type="PANTHER" id="PTHR46136:SF33">
    <property type="entry name" value="TRANSCRIPTION FACTOR GTE10"/>
    <property type="match status" value="1"/>
</dbReference>
<dbReference type="InterPro" id="IPR038336">
    <property type="entry name" value="NET_sf"/>
</dbReference>
<feature type="domain" description="Bromo" evidence="10">
    <location>
        <begin position="222"/>
        <end position="294"/>
    </location>
</feature>
<dbReference type="InterPro" id="IPR027353">
    <property type="entry name" value="NET_dom"/>
</dbReference>
<evidence type="ECO:0000256" key="8">
    <source>
        <dbReference type="SAM" id="Coils"/>
    </source>
</evidence>
<dbReference type="InterPro" id="IPR036427">
    <property type="entry name" value="Bromodomain-like_sf"/>
</dbReference>
<dbReference type="InterPro" id="IPR052442">
    <property type="entry name" value="Env_Response_Regulator"/>
</dbReference>
<dbReference type="PRINTS" id="PR00503">
    <property type="entry name" value="BROMODOMAIN"/>
</dbReference>
<dbReference type="SUPFAM" id="SSF47370">
    <property type="entry name" value="Bromodomain"/>
    <property type="match status" value="1"/>
</dbReference>
<evidence type="ECO:0000256" key="4">
    <source>
        <dbReference type="ARBA" id="ARBA00023117"/>
    </source>
</evidence>
<organism evidence="12 13">
    <name type="scientific">Rhododendron simsii</name>
    <name type="common">Sims's rhododendron</name>
    <dbReference type="NCBI Taxonomy" id="118357"/>
    <lineage>
        <taxon>Eukaryota</taxon>
        <taxon>Viridiplantae</taxon>
        <taxon>Streptophyta</taxon>
        <taxon>Embryophyta</taxon>
        <taxon>Tracheophyta</taxon>
        <taxon>Spermatophyta</taxon>
        <taxon>Magnoliopsida</taxon>
        <taxon>eudicotyledons</taxon>
        <taxon>Gunneridae</taxon>
        <taxon>Pentapetalae</taxon>
        <taxon>asterids</taxon>
        <taxon>Ericales</taxon>
        <taxon>Ericaceae</taxon>
        <taxon>Ericoideae</taxon>
        <taxon>Rhodoreae</taxon>
        <taxon>Rhododendron</taxon>
    </lineage>
</organism>
<feature type="coiled-coil region" evidence="8">
    <location>
        <begin position="743"/>
        <end position="784"/>
    </location>
</feature>
<feature type="region of interest" description="Disordered" evidence="9">
    <location>
        <begin position="145"/>
        <end position="207"/>
    </location>
</feature>
<dbReference type="EMBL" id="WJXA01000008">
    <property type="protein sequence ID" value="KAF7134471.1"/>
    <property type="molecule type" value="Genomic_DNA"/>
</dbReference>
<evidence type="ECO:0000313" key="13">
    <source>
        <dbReference type="Proteomes" id="UP000626092"/>
    </source>
</evidence>
<dbReference type="Pfam" id="PF17035">
    <property type="entry name" value="BET"/>
    <property type="match status" value="1"/>
</dbReference>